<dbReference type="InterPro" id="IPR051639">
    <property type="entry name" value="BCD1"/>
</dbReference>
<evidence type="ECO:0000313" key="10">
    <source>
        <dbReference type="EMBL" id="CAD7087137.1"/>
    </source>
</evidence>
<dbReference type="Proteomes" id="UP000594454">
    <property type="component" value="Chromosome 4"/>
</dbReference>
<dbReference type="InParanoid" id="A0A7R8YVS7"/>
<dbReference type="InterPro" id="IPR057721">
    <property type="entry name" value="BCD1_alpha/beta"/>
</dbReference>
<reference evidence="10 11" key="1">
    <citation type="submission" date="2020-11" db="EMBL/GenBank/DDBJ databases">
        <authorList>
            <person name="Wallbank WR R."/>
            <person name="Pardo Diaz C."/>
            <person name="Kozak K."/>
            <person name="Martin S."/>
            <person name="Jiggins C."/>
            <person name="Moest M."/>
            <person name="Warren A I."/>
            <person name="Generalovic N T."/>
            <person name="Byers J.R.P. K."/>
            <person name="Montejo-Kovacevich G."/>
            <person name="Yen C E."/>
        </authorList>
    </citation>
    <scope>NUCLEOTIDE SEQUENCE [LARGE SCALE GENOMIC DNA]</scope>
</reference>
<feature type="region of interest" description="Disordered" evidence="8">
    <location>
        <begin position="295"/>
        <end position="370"/>
    </location>
</feature>
<evidence type="ECO:0000256" key="1">
    <source>
        <dbReference type="ARBA" id="ARBA00022553"/>
    </source>
</evidence>
<sequence length="370" mass="43659">MKRQLKMESDTDSTESFASPSSFARLGKCEVCDYENAKYTCPKCEVKTCCIKCLNIHKKELNCDGIRDRTKFIPLKKMTKMDFMSDYYFLEECTRFVEDRKTDKIKRYTRYNKTLPPHLFKLRNAALERKTTIRFLLPNFTRHTSNTTYYDWSKKVIYWRVEWIFVNANSSKYVDERCCEDIKLHELLDKYFNVENHEEVPMKKSLEVYQSRGVGNVKILLKAEGIKRCRKRYYELDCKKTLRENLAGKILVEYPIVHICYDAVAEEYDVIDSDEDVIAESKKYQQTLDELYPSKHASAERLKAKEGTKSEADADEKRRKRAERKKRQAEREKQPKNLLFTEDKSDDDTSSDSEASNETEEEVELSSTKA</sequence>
<name>A0A7R8YVS7_HERIL</name>
<evidence type="ECO:0000313" key="11">
    <source>
        <dbReference type="Proteomes" id="UP000594454"/>
    </source>
</evidence>
<evidence type="ECO:0000256" key="2">
    <source>
        <dbReference type="ARBA" id="ARBA00022723"/>
    </source>
</evidence>
<feature type="compositionally biased region" description="Basic and acidic residues" evidence="8">
    <location>
        <begin position="297"/>
        <end position="317"/>
    </location>
</feature>
<dbReference type="PROSITE" id="PS51083">
    <property type="entry name" value="ZF_HIT"/>
    <property type="match status" value="1"/>
</dbReference>
<dbReference type="GO" id="GO:0000492">
    <property type="term" value="P:box C/D snoRNP assembly"/>
    <property type="evidence" value="ECO:0007669"/>
    <property type="project" value="TreeGrafter"/>
</dbReference>
<feature type="compositionally biased region" description="Acidic residues" evidence="8">
    <location>
        <begin position="344"/>
        <end position="364"/>
    </location>
</feature>
<organism evidence="10 11">
    <name type="scientific">Hermetia illucens</name>
    <name type="common">Black soldier fly</name>
    <dbReference type="NCBI Taxonomy" id="343691"/>
    <lineage>
        <taxon>Eukaryota</taxon>
        <taxon>Metazoa</taxon>
        <taxon>Ecdysozoa</taxon>
        <taxon>Arthropoda</taxon>
        <taxon>Hexapoda</taxon>
        <taxon>Insecta</taxon>
        <taxon>Pterygota</taxon>
        <taxon>Neoptera</taxon>
        <taxon>Endopterygota</taxon>
        <taxon>Diptera</taxon>
        <taxon>Brachycera</taxon>
        <taxon>Stratiomyomorpha</taxon>
        <taxon>Stratiomyidae</taxon>
        <taxon>Hermetiinae</taxon>
        <taxon>Hermetia</taxon>
    </lineage>
</organism>
<dbReference type="EMBL" id="LR899012">
    <property type="protein sequence ID" value="CAD7087137.1"/>
    <property type="molecule type" value="Genomic_DNA"/>
</dbReference>
<evidence type="ECO:0000256" key="3">
    <source>
        <dbReference type="ARBA" id="ARBA00022771"/>
    </source>
</evidence>
<dbReference type="GO" id="GO:0000463">
    <property type="term" value="P:maturation of LSU-rRNA from tricistronic rRNA transcript (SSU-rRNA, 5.8S rRNA, LSU-rRNA)"/>
    <property type="evidence" value="ECO:0007669"/>
    <property type="project" value="TreeGrafter"/>
</dbReference>
<comment type="function">
    <text evidence="5">Required for box C/D snoRNAs accumulation involved in snoRNA processing, snoRNA transport to the nucleolus and ribosome biogenesis.</text>
</comment>
<dbReference type="SUPFAM" id="SSF144232">
    <property type="entry name" value="HIT/MYND zinc finger-like"/>
    <property type="match status" value="1"/>
</dbReference>
<proteinExistence type="inferred from homology"/>
<comment type="similarity">
    <text evidence="6">Belongs to the BCD1 family.</text>
</comment>
<evidence type="ECO:0000256" key="7">
    <source>
        <dbReference type="PROSITE-ProRule" id="PRU00453"/>
    </source>
</evidence>
<dbReference type="GO" id="GO:0048254">
    <property type="term" value="P:snoRNA localization"/>
    <property type="evidence" value="ECO:0007669"/>
    <property type="project" value="TreeGrafter"/>
</dbReference>
<evidence type="ECO:0000256" key="4">
    <source>
        <dbReference type="ARBA" id="ARBA00022833"/>
    </source>
</evidence>
<feature type="compositionally biased region" description="Basic residues" evidence="8">
    <location>
        <begin position="318"/>
        <end position="328"/>
    </location>
</feature>
<dbReference type="OrthoDB" id="272357at2759"/>
<dbReference type="Pfam" id="PF25790">
    <property type="entry name" value="BCD1"/>
    <property type="match status" value="1"/>
</dbReference>
<evidence type="ECO:0000256" key="8">
    <source>
        <dbReference type="SAM" id="MobiDB-lite"/>
    </source>
</evidence>
<dbReference type="Gene3D" id="3.30.60.190">
    <property type="match status" value="1"/>
</dbReference>
<keyword evidence="4" id="KW-0862">Zinc</keyword>
<keyword evidence="11" id="KW-1185">Reference proteome</keyword>
<keyword evidence="2" id="KW-0479">Metal-binding</keyword>
<dbReference type="FunCoup" id="A0A7R8YVS7">
    <property type="interactions" value="549"/>
</dbReference>
<dbReference type="GO" id="GO:0070761">
    <property type="term" value="C:pre-snoRNP complex"/>
    <property type="evidence" value="ECO:0007669"/>
    <property type="project" value="TreeGrafter"/>
</dbReference>
<keyword evidence="3 7" id="KW-0863">Zinc-finger</keyword>
<dbReference type="GO" id="GO:0005634">
    <property type="term" value="C:nucleus"/>
    <property type="evidence" value="ECO:0007669"/>
    <property type="project" value="TreeGrafter"/>
</dbReference>
<gene>
    <name evidence="10" type="ORF">HERILL_LOCUS9861</name>
</gene>
<dbReference type="PANTHER" id="PTHR13483">
    <property type="entry name" value="BOX C_D SNORNA PROTEIN 1-RELATED"/>
    <property type="match status" value="1"/>
</dbReference>
<dbReference type="OMA" id="YWRVEWL"/>
<dbReference type="PANTHER" id="PTHR13483:SF3">
    <property type="entry name" value="BOX C_D SNORNA PROTEIN 1"/>
    <property type="match status" value="1"/>
</dbReference>
<evidence type="ECO:0000259" key="9">
    <source>
        <dbReference type="PROSITE" id="PS51083"/>
    </source>
</evidence>
<dbReference type="GO" id="GO:0008270">
    <property type="term" value="F:zinc ion binding"/>
    <property type="evidence" value="ECO:0007669"/>
    <property type="project" value="UniProtKB-UniRule"/>
</dbReference>
<dbReference type="CDD" id="cd23023">
    <property type="entry name" value="zf-HIT_BCD1"/>
    <property type="match status" value="1"/>
</dbReference>
<evidence type="ECO:0000256" key="6">
    <source>
        <dbReference type="ARBA" id="ARBA00049654"/>
    </source>
</evidence>
<dbReference type="AlphaFoldDB" id="A0A7R8YVS7"/>
<keyword evidence="1" id="KW-0597">Phosphoprotein</keyword>
<evidence type="ECO:0000256" key="5">
    <source>
        <dbReference type="ARBA" id="ARBA00049598"/>
    </source>
</evidence>
<protein>
    <recommendedName>
        <fullName evidence="9">HIT-type domain-containing protein</fullName>
    </recommendedName>
</protein>
<feature type="domain" description="HIT-type" evidence="9">
    <location>
        <begin position="29"/>
        <end position="63"/>
    </location>
</feature>
<accession>A0A7R8YVS7</accession>
<dbReference type="InterPro" id="IPR007529">
    <property type="entry name" value="Znf_HIT"/>
</dbReference>
<dbReference type="Pfam" id="PF04438">
    <property type="entry name" value="zf-HIT"/>
    <property type="match status" value="1"/>
</dbReference>